<dbReference type="SUPFAM" id="SSF53822">
    <property type="entry name" value="Periplasmic binding protein-like I"/>
    <property type="match status" value="1"/>
</dbReference>
<dbReference type="InterPro" id="IPR028082">
    <property type="entry name" value="Peripla_BP_I"/>
</dbReference>
<name>X0V849_9ZZZZ</name>
<accession>X0V849</accession>
<keyword evidence="2" id="KW-0732">Signal</keyword>
<sequence length="263" mass="28214">IILVACFLVLGLILTPPSQAAKLYGKNVKIGAIYSISGVCAEWGMAAKIGGTIAVEEINAAGGIGGVPIEVTWYDAACKAGPAIPILNKLVSQDKVLVVNGPCQSSICEVIFPKLDRLKLVLVSFCSSKPGLSALSPWGFRNTLTSDKQLDPAVRKWKEKYNIKTAVILYNSEDAVSTVEGKKILPVLFKKYGIKLLKMYTFQTQTLDFSPYMTEIKALNPDGIGIGSCYEQGAKLMIEARRQGIKAMPIGGACNSTPGLIEI</sequence>
<keyword evidence="1" id="KW-0813">Transport</keyword>
<dbReference type="Pfam" id="PF13458">
    <property type="entry name" value="Peripla_BP_6"/>
    <property type="match status" value="1"/>
</dbReference>
<evidence type="ECO:0000256" key="3">
    <source>
        <dbReference type="ARBA" id="ARBA00022970"/>
    </source>
</evidence>
<dbReference type="PANTHER" id="PTHR30483">
    <property type="entry name" value="LEUCINE-SPECIFIC-BINDING PROTEIN"/>
    <property type="match status" value="1"/>
</dbReference>
<feature type="domain" description="Leucine-binding protein" evidence="4">
    <location>
        <begin position="28"/>
        <end position="252"/>
    </location>
</feature>
<dbReference type="InterPro" id="IPR000709">
    <property type="entry name" value="Leu_Ile_Val-bd"/>
</dbReference>
<comment type="caution">
    <text evidence="5">The sequence shown here is derived from an EMBL/GenBank/DDBJ whole genome shotgun (WGS) entry which is preliminary data.</text>
</comment>
<keyword evidence="3" id="KW-0029">Amino-acid transport</keyword>
<evidence type="ECO:0000259" key="4">
    <source>
        <dbReference type="Pfam" id="PF13458"/>
    </source>
</evidence>
<evidence type="ECO:0000256" key="1">
    <source>
        <dbReference type="ARBA" id="ARBA00022448"/>
    </source>
</evidence>
<gene>
    <name evidence="5" type="ORF">S01H1_46529</name>
</gene>
<feature type="non-terminal residue" evidence="5">
    <location>
        <position position="263"/>
    </location>
</feature>
<dbReference type="GO" id="GO:0006865">
    <property type="term" value="P:amino acid transport"/>
    <property type="evidence" value="ECO:0007669"/>
    <property type="project" value="UniProtKB-KW"/>
</dbReference>
<feature type="non-terminal residue" evidence="5">
    <location>
        <position position="1"/>
    </location>
</feature>
<organism evidence="5">
    <name type="scientific">marine sediment metagenome</name>
    <dbReference type="NCBI Taxonomy" id="412755"/>
    <lineage>
        <taxon>unclassified sequences</taxon>
        <taxon>metagenomes</taxon>
        <taxon>ecological metagenomes</taxon>
    </lineage>
</organism>
<evidence type="ECO:0000313" key="5">
    <source>
        <dbReference type="EMBL" id="GAG08658.1"/>
    </source>
</evidence>
<dbReference type="EMBL" id="BARS01029796">
    <property type="protein sequence ID" value="GAG08658.1"/>
    <property type="molecule type" value="Genomic_DNA"/>
</dbReference>
<dbReference type="InterPro" id="IPR028081">
    <property type="entry name" value="Leu-bd"/>
</dbReference>
<evidence type="ECO:0000256" key="2">
    <source>
        <dbReference type="ARBA" id="ARBA00022729"/>
    </source>
</evidence>
<dbReference type="AlphaFoldDB" id="X0V849"/>
<dbReference type="Gene3D" id="3.40.50.2300">
    <property type="match status" value="2"/>
</dbReference>
<dbReference type="PANTHER" id="PTHR30483:SF6">
    <property type="entry name" value="PERIPLASMIC BINDING PROTEIN OF ABC TRANSPORTER FOR NATURAL AMINO ACIDS"/>
    <property type="match status" value="1"/>
</dbReference>
<dbReference type="PRINTS" id="PR00337">
    <property type="entry name" value="LEUILEVALBP"/>
</dbReference>
<dbReference type="InterPro" id="IPR051010">
    <property type="entry name" value="BCAA_transport"/>
</dbReference>
<reference evidence="5" key="1">
    <citation type="journal article" date="2014" name="Front. Microbiol.">
        <title>High frequency of phylogenetically diverse reductive dehalogenase-homologous genes in deep subseafloor sedimentary metagenomes.</title>
        <authorList>
            <person name="Kawai M."/>
            <person name="Futagami T."/>
            <person name="Toyoda A."/>
            <person name="Takaki Y."/>
            <person name="Nishi S."/>
            <person name="Hori S."/>
            <person name="Arai W."/>
            <person name="Tsubouchi T."/>
            <person name="Morono Y."/>
            <person name="Uchiyama I."/>
            <person name="Ito T."/>
            <person name="Fujiyama A."/>
            <person name="Inagaki F."/>
            <person name="Takami H."/>
        </authorList>
    </citation>
    <scope>NUCLEOTIDE SEQUENCE</scope>
    <source>
        <strain evidence="5">Expedition CK06-06</strain>
    </source>
</reference>
<protein>
    <recommendedName>
        <fullName evidence="4">Leucine-binding protein domain-containing protein</fullName>
    </recommendedName>
</protein>
<proteinExistence type="predicted"/>